<name>A0A6J3LGI4_9HYME</name>
<sequence>MAMTEIIILEVPVDKERKKAPALTAWLTQVLDLTTVKVAAPTVELRVTKIDISVGKEELRDTLERAGGCKALETNLERSKRAEDLLFQAIRESRVFLAMVAEPYCILDTPDWVADLDGLAAMTWMSAPSTSAAEILLEQGKGYAAIEWAGMVVVGIYVSLNSGLVAFEEFLDVFSDCVRRYLSRQVLVLGDFNAHSSQWGTQGQMLGAGCYQTGLRASGSSYLTEARPAHAWHGEDVPSSILHGVIPNAFRRVSGWIVAEGVETLAVHLYIFIEVGPETIPARQTCGIRGMELSSPPPRWCLKDRDNEMLQTAASDAA</sequence>
<dbReference type="GeneID" id="117241081"/>
<evidence type="ECO:0000313" key="1">
    <source>
        <dbReference type="Proteomes" id="UP000504631"/>
    </source>
</evidence>
<dbReference type="Proteomes" id="UP000504631">
    <property type="component" value="Unplaced"/>
</dbReference>
<dbReference type="KEGG" id="bvk:117241081"/>
<dbReference type="InterPro" id="IPR036691">
    <property type="entry name" value="Endo/exonu/phosph_ase_sf"/>
</dbReference>
<organism evidence="1 2">
    <name type="scientific">Bombus vosnesenskii</name>
    <dbReference type="NCBI Taxonomy" id="207650"/>
    <lineage>
        <taxon>Eukaryota</taxon>
        <taxon>Metazoa</taxon>
        <taxon>Ecdysozoa</taxon>
        <taxon>Arthropoda</taxon>
        <taxon>Hexapoda</taxon>
        <taxon>Insecta</taxon>
        <taxon>Pterygota</taxon>
        <taxon>Neoptera</taxon>
        <taxon>Endopterygota</taxon>
        <taxon>Hymenoptera</taxon>
        <taxon>Apocrita</taxon>
        <taxon>Aculeata</taxon>
        <taxon>Apoidea</taxon>
        <taxon>Anthophila</taxon>
        <taxon>Apidae</taxon>
        <taxon>Bombus</taxon>
        <taxon>Pyrobombus</taxon>
    </lineage>
</organism>
<reference evidence="2" key="1">
    <citation type="submission" date="2025-08" db="UniProtKB">
        <authorList>
            <consortium name="RefSeq"/>
        </authorList>
    </citation>
    <scope>IDENTIFICATION</scope>
    <source>
        <tissue evidence="2">Muscle</tissue>
    </source>
</reference>
<keyword evidence="1" id="KW-1185">Reference proteome</keyword>
<dbReference type="RefSeq" id="XP_033362954.1">
    <property type="nucleotide sequence ID" value="XM_033507063.1"/>
</dbReference>
<proteinExistence type="predicted"/>
<evidence type="ECO:0000313" key="2">
    <source>
        <dbReference type="RefSeq" id="XP_033362954.1"/>
    </source>
</evidence>
<dbReference type="AlphaFoldDB" id="A0A6J3LGI4"/>
<accession>A0A6J3LGI4</accession>
<gene>
    <name evidence="2" type="primary">LOC117241081</name>
</gene>
<dbReference type="Gene3D" id="3.60.10.10">
    <property type="entry name" value="Endonuclease/exonuclease/phosphatase"/>
    <property type="match status" value="1"/>
</dbReference>
<dbReference type="SUPFAM" id="SSF56219">
    <property type="entry name" value="DNase I-like"/>
    <property type="match status" value="1"/>
</dbReference>
<protein>
    <submittedName>
        <fullName evidence="2">Uncharacterized protein LOC117241081</fullName>
    </submittedName>
</protein>